<proteinExistence type="inferred from homology"/>
<dbReference type="GO" id="GO:0003677">
    <property type="term" value="F:DNA binding"/>
    <property type="evidence" value="ECO:0007669"/>
    <property type="project" value="UniProtKB-UniRule"/>
</dbReference>
<dbReference type="InterPro" id="IPR038488">
    <property type="entry name" value="Integrase_DNA-bd_sf"/>
</dbReference>
<dbReference type="Proteomes" id="UP000007257">
    <property type="component" value="Chromosome"/>
</dbReference>
<dbReference type="Gene3D" id="1.10.443.10">
    <property type="entry name" value="Intergrase catalytic core"/>
    <property type="match status" value="1"/>
</dbReference>
<dbReference type="Pfam" id="PF13356">
    <property type="entry name" value="Arm-DNA-bind_3"/>
    <property type="match status" value="1"/>
</dbReference>
<dbReference type="InterPro" id="IPR010998">
    <property type="entry name" value="Integrase_recombinase_N"/>
</dbReference>
<evidence type="ECO:0000256" key="4">
    <source>
        <dbReference type="ARBA" id="ARBA00023172"/>
    </source>
</evidence>
<feature type="domain" description="Tyr recombinase" evidence="6">
    <location>
        <begin position="193"/>
        <end position="387"/>
    </location>
</feature>
<dbReference type="KEGG" id="rah:Rahaq_1192"/>
<dbReference type="EMBL" id="CP002505">
    <property type="protein sequence ID" value="ADW72815.1"/>
    <property type="molecule type" value="Genomic_DNA"/>
</dbReference>
<dbReference type="Gene3D" id="3.30.160.390">
    <property type="entry name" value="Integrase, DNA-binding domain"/>
    <property type="match status" value="1"/>
</dbReference>
<evidence type="ECO:0000313" key="9">
    <source>
        <dbReference type="Proteomes" id="UP000007257"/>
    </source>
</evidence>
<keyword evidence="4" id="KW-0233">DNA recombination</keyword>
<dbReference type="GO" id="GO:0015074">
    <property type="term" value="P:DNA integration"/>
    <property type="evidence" value="ECO:0007669"/>
    <property type="project" value="UniProtKB-KW"/>
</dbReference>
<comment type="similarity">
    <text evidence="1">Belongs to the 'phage' integrase family.</text>
</comment>
<dbReference type="eggNOG" id="COG0582">
    <property type="taxonomic scope" value="Bacteria"/>
</dbReference>
<name>A0A0H3F9S2_RAHSY</name>
<dbReference type="OrthoDB" id="9795573at2"/>
<dbReference type="InterPro" id="IPR044068">
    <property type="entry name" value="CB"/>
</dbReference>
<dbReference type="HOGENOM" id="CLU_027562_0_1_6"/>
<keyword evidence="3 5" id="KW-0238">DNA-binding</keyword>
<dbReference type="GO" id="GO:0006310">
    <property type="term" value="P:DNA recombination"/>
    <property type="evidence" value="ECO:0007669"/>
    <property type="project" value="UniProtKB-KW"/>
</dbReference>
<evidence type="ECO:0000256" key="1">
    <source>
        <dbReference type="ARBA" id="ARBA00008857"/>
    </source>
</evidence>
<protein>
    <submittedName>
        <fullName evidence="8">Integrase family protein</fullName>
    </submittedName>
</protein>
<dbReference type="InterPro" id="IPR050808">
    <property type="entry name" value="Phage_Integrase"/>
</dbReference>
<gene>
    <name evidence="8" type="ordered locus">Rahaq_1192</name>
</gene>
<reference evidence="9" key="1">
    <citation type="submission" date="2011-01" db="EMBL/GenBank/DDBJ databases">
        <title>Complete sequence of chromosome of Rahnella sp. Y9602.</title>
        <authorList>
            <consortium name="US DOE Joint Genome Institute"/>
            <person name="Lucas S."/>
            <person name="Copeland A."/>
            <person name="Lapidus A."/>
            <person name="Cheng J.-F."/>
            <person name="Goodwin L."/>
            <person name="Pitluck S."/>
            <person name="Lu M."/>
            <person name="Detter J.C."/>
            <person name="Han C."/>
            <person name="Tapia R."/>
            <person name="Land M."/>
            <person name="Hauser L."/>
            <person name="Kyrpides N."/>
            <person name="Ivanova N."/>
            <person name="Ovchinnikova G."/>
            <person name="Pagani I."/>
            <person name="Sobecky P.A."/>
            <person name="Martinez R.J."/>
            <person name="Woyke T."/>
        </authorList>
    </citation>
    <scope>NUCLEOTIDE SEQUENCE [LARGE SCALE GENOMIC DNA]</scope>
    <source>
        <strain evidence="9">Y9602</strain>
    </source>
</reference>
<dbReference type="InterPro" id="IPR013762">
    <property type="entry name" value="Integrase-like_cat_sf"/>
</dbReference>
<organism evidence="8 9">
    <name type="scientific">Rahnella sp. (strain Y9602)</name>
    <dbReference type="NCBI Taxonomy" id="2703885"/>
    <lineage>
        <taxon>Bacteria</taxon>
        <taxon>Pseudomonadati</taxon>
        <taxon>Pseudomonadota</taxon>
        <taxon>Gammaproteobacteria</taxon>
        <taxon>Enterobacterales</taxon>
        <taxon>Yersiniaceae</taxon>
        <taxon>Rahnella</taxon>
    </lineage>
</organism>
<evidence type="ECO:0000259" key="7">
    <source>
        <dbReference type="PROSITE" id="PS51900"/>
    </source>
</evidence>
<dbReference type="InterPro" id="IPR002104">
    <property type="entry name" value="Integrase_catalytic"/>
</dbReference>
<evidence type="ECO:0000256" key="5">
    <source>
        <dbReference type="PROSITE-ProRule" id="PRU01248"/>
    </source>
</evidence>
<dbReference type="PROSITE" id="PS51898">
    <property type="entry name" value="TYR_RECOMBINASE"/>
    <property type="match status" value="1"/>
</dbReference>
<dbReference type="SUPFAM" id="SSF56349">
    <property type="entry name" value="DNA breaking-rejoining enzymes"/>
    <property type="match status" value="1"/>
</dbReference>
<dbReference type="InterPro" id="IPR011010">
    <property type="entry name" value="DNA_brk_join_enz"/>
</dbReference>
<dbReference type="InterPro" id="IPR025166">
    <property type="entry name" value="Integrase_DNA_bind_dom"/>
</dbReference>
<evidence type="ECO:0000259" key="6">
    <source>
        <dbReference type="PROSITE" id="PS51898"/>
    </source>
</evidence>
<dbReference type="PANTHER" id="PTHR30629">
    <property type="entry name" value="PROPHAGE INTEGRASE"/>
    <property type="match status" value="1"/>
</dbReference>
<evidence type="ECO:0000256" key="3">
    <source>
        <dbReference type="ARBA" id="ARBA00023125"/>
    </source>
</evidence>
<dbReference type="InterPro" id="IPR053876">
    <property type="entry name" value="Phage_int_M"/>
</dbReference>
<dbReference type="PANTHER" id="PTHR30629:SF9">
    <property type="entry name" value="PROTEIN INTB-RELATED"/>
    <property type="match status" value="1"/>
</dbReference>
<dbReference type="Gene3D" id="1.10.150.130">
    <property type="match status" value="1"/>
</dbReference>
<sequence length="411" mass="47597">MPLTDTGIRGSKPKDKPYKLSDSNGLYLLVHSNGSKYWRFRRTINGKDTTRALGMYPIMTLAEARKARDEFLKSLSQGIDPLHAEKEKIASFEEIARQWHARKKTWSSLHSLNVMRAFETHLFPEIGSKAINRLTTQDLLAPLRAIEETGKHELASRLQQRTTSIMRYAVQSGLIKYNPAQELTGAIETHKSQHRPALPLERIPELLQKIDSYSGRNLTKIAVKLNLLIFIRSSELRFSRWTEINKEHRLWEIPANREELEKVRFSYRGSKMKMPHLIPLSNQALVLIEELEALSGDEVLMFPGDHYQHKPMSENTINKALRTMGFDTKTEICGHGFRAMACSALIESGRWSRDAVERQMSHQERNSVRAAYIHKAEHMEERRPMLQWWADYLEACRGEFIPPYAFNWESN</sequence>
<dbReference type="Pfam" id="PF22022">
    <property type="entry name" value="Phage_int_M"/>
    <property type="match status" value="1"/>
</dbReference>
<dbReference type="Pfam" id="PF00589">
    <property type="entry name" value="Phage_integrase"/>
    <property type="match status" value="1"/>
</dbReference>
<evidence type="ECO:0000313" key="8">
    <source>
        <dbReference type="EMBL" id="ADW72815.1"/>
    </source>
</evidence>
<feature type="domain" description="Core-binding (CB)" evidence="7">
    <location>
        <begin position="90"/>
        <end position="170"/>
    </location>
</feature>
<dbReference type="AlphaFoldDB" id="A0A0H3F9S2"/>
<keyword evidence="2" id="KW-0229">DNA integration</keyword>
<dbReference type="PROSITE" id="PS51900">
    <property type="entry name" value="CB"/>
    <property type="match status" value="1"/>
</dbReference>
<evidence type="ECO:0000256" key="2">
    <source>
        <dbReference type="ARBA" id="ARBA00022908"/>
    </source>
</evidence>
<reference evidence="8 9" key="2">
    <citation type="journal article" date="2012" name="J. Bacteriol.">
        <title>Complete Genome Sequence of Rahnella sp. Strain Y9602, a Gammaproteobacterium Isolate from Metal- and Radionuclide-Contaminated Soil.</title>
        <authorList>
            <person name="Martinez R.J."/>
            <person name="Bruce D."/>
            <person name="Detter C."/>
            <person name="Goodwin L.A."/>
            <person name="Han J."/>
            <person name="Han C.S."/>
            <person name="Held B."/>
            <person name="Land M.L."/>
            <person name="Mikhailova N."/>
            <person name="Nolan M."/>
            <person name="Pennacchio L."/>
            <person name="Pitluck S."/>
            <person name="Tapia R."/>
            <person name="Woyke T."/>
            <person name="Sobecky P.A."/>
        </authorList>
    </citation>
    <scope>NUCLEOTIDE SEQUENCE [LARGE SCALE GENOMIC DNA]</scope>
    <source>
        <strain evidence="8 9">Y9602</strain>
    </source>
</reference>
<dbReference type="CDD" id="cd00801">
    <property type="entry name" value="INT_P4_C"/>
    <property type="match status" value="1"/>
</dbReference>
<accession>A0A0H3F9S2</accession>
<dbReference type="RefSeq" id="WP_013574520.1">
    <property type="nucleotide sequence ID" value="NC_015061.1"/>
</dbReference>